<dbReference type="InterPro" id="IPR038599">
    <property type="entry name" value="LAP1C-like_C_sf"/>
</dbReference>
<reference evidence="6 7" key="1">
    <citation type="submission" date="2021-04" db="EMBL/GenBank/DDBJ databases">
        <authorList>
            <person name="De Guttry C."/>
            <person name="Zahm M."/>
            <person name="Klopp C."/>
            <person name="Cabau C."/>
            <person name="Louis A."/>
            <person name="Berthelot C."/>
            <person name="Parey E."/>
            <person name="Roest Crollius H."/>
            <person name="Montfort J."/>
            <person name="Robinson-Rechavi M."/>
            <person name="Bucao C."/>
            <person name="Bouchez O."/>
            <person name="Gislard M."/>
            <person name="Lluch J."/>
            <person name="Milhes M."/>
            <person name="Lampietro C."/>
            <person name="Lopez Roques C."/>
            <person name="Donnadieu C."/>
            <person name="Braasch I."/>
            <person name="Desvignes T."/>
            <person name="Postlethwait J."/>
            <person name="Bobe J."/>
            <person name="Wedekind C."/>
            <person name="Guiguen Y."/>
        </authorList>
    </citation>
    <scope>NUCLEOTIDE SEQUENCE [LARGE SCALE GENOMIC DNA]</scope>
    <source>
        <strain evidence="6">Cs_M1</strain>
        <tissue evidence="6">Blood</tissue>
    </source>
</reference>
<comment type="subcellular location">
    <subcellularLocation>
        <location evidence="1">Membrane</location>
    </subcellularLocation>
</comment>
<keyword evidence="7" id="KW-1185">Reference proteome</keyword>
<dbReference type="Gene3D" id="3.40.50.12190">
    <property type="match status" value="1"/>
</dbReference>
<dbReference type="GO" id="GO:0016020">
    <property type="term" value="C:membrane"/>
    <property type="evidence" value="ECO:0007669"/>
    <property type="project" value="UniProtKB-SubCell"/>
</dbReference>
<evidence type="ECO:0000313" key="7">
    <source>
        <dbReference type="Proteomes" id="UP001356427"/>
    </source>
</evidence>
<name>A0AAN8LE87_9TELE</name>
<feature type="region of interest" description="Disordered" evidence="5">
    <location>
        <begin position="53"/>
        <end position="101"/>
    </location>
</feature>
<keyword evidence="3" id="KW-1133">Transmembrane helix</keyword>
<organism evidence="6 7">
    <name type="scientific">Coregonus suidteri</name>
    <dbReference type="NCBI Taxonomy" id="861788"/>
    <lineage>
        <taxon>Eukaryota</taxon>
        <taxon>Metazoa</taxon>
        <taxon>Chordata</taxon>
        <taxon>Craniata</taxon>
        <taxon>Vertebrata</taxon>
        <taxon>Euteleostomi</taxon>
        <taxon>Actinopterygii</taxon>
        <taxon>Neopterygii</taxon>
        <taxon>Teleostei</taxon>
        <taxon>Protacanthopterygii</taxon>
        <taxon>Salmoniformes</taxon>
        <taxon>Salmonidae</taxon>
        <taxon>Coregoninae</taxon>
        <taxon>Coregonus</taxon>
    </lineage>
</organism>
<dbReference type="Proteomes" id="UP001356427">
    <property type="component" value="Unassembled WGS sequence"/>
</dbReference>
<gene>
    <name evidence="6" type="ORF">J4Q44_G00201410</name>
</gene>
<proteinExistence type="predicted"/>
<keyword evidence="2" id="KW-0812">Transmembrane</keyword>
<comment type="caution">
    <text evidence="6">The sequence shown here is derived from an EMBL/GenBank/DDBJ whole genome shotgun (WGS) entry which is preliminary data.</text>
</comment>
<protein>
    <submittedName>
        <fullName evidence="6">Uncharacterized protein</fullName>
    </submittedName>
</protein>
<evidence type="ECO:0000256" key="4">
    <source>
        <dbReference type="ARBA" id="ARBA00023136"/>
    </source>
</evidence>
<dbReference type="AlphaFoldDB" id="A0AAN8LE87"/>
<accession>A0AAN8LE87</accession>
<evidence type="ECO:0000313" key="6">
    <source>
        <dbReference type="EMBL" id="KAK6308678.1"/>
    </source>
</evidence>
<evidence type="ECO:0000256" key="5">
    <source>
        <dbReference type="SAM" id="MobiDB-lite"/>
    </source>
</evidence>
<evidence type="ECO:0000256" key="3">
    <source>
        <dbReference type="ARBA" id="ARBA00022989"/>
    </source>
</evidence>
<evidence type="ECO:0000256" key="2">
    <source>
        <dbReference type="ARBA" id="ARBA00022692"/>
    </source>
</evidence>
<dbReference type="EMBL" id="JAGTTL010000018">
    <property type="protein sequence ID" value="KAK6308678.1"/>
    <property type="molecule type" value="Genomic_DNA"/>
</dbReference>
<feature type="compositionally biased region" description="Polar residues" evidence="5">
    <location>
        <begin position="75"/>
        <end position="84"/>
    </location>
</feature>
<evidence type="ECO:0000256" key="1">
    <source>
        <dbReference type="ARBA" id="ARBA00004370"/>
    </source>
</evidence>
<keyword evidence="4" id="KW-0472">Membrane</keyword>
<sequence length="101" mass="11404">MDKVKVAFPGQRTELWRRSRIHLERPTEPVRLMLTAGRRGERKMHCLAWPLPSPPLSMPHLSSTSTGPARPPRTANRSSWTSMDSYGEPSRGPARGCHSLF</sequence>